<reference evidence="3 4" key="2">
    <citation type="journal article" date="2009" name="PLoS ONE">
        <title>The photosynthetic apparatus and its regulation in the aerobic gammaproteobacterium Congregibacter litoralis gen. nov., sp. nov.</title>
        <authorList>
            <person name="Spring S."/>
            <person name="Lunsdorf H."/>
            <person name="Fuchs B.M."/>
            <person name="Tindall B.J."/>
        </authorList>
    </citation>
    <scope>NUCLEOTIDE SEQUENCE [LARGE SCALE GENOMIC DNA]</scope>
    <source>
        <strain evidence="3">KT71</strain>
    </source>
</reference>
<dbReference type="AlphaFoldDB" id="A4A3X2"/>
<feature type="transmembrane region" description="Helical" evidence="2">
    <location>
        <begin position="6"/>
        <end position="28"/>
    </location>
</feature>
<proteinExistence type="predicted"/>
<name>A4A3X2_9GAMM</name>
<dbReference type="RefSeq" id="WP_008295846.1">
    <property type="nucleotide sequence ID" value="NZ_CM002299.1"/>
</dbReference>
<comment type="caution">
    <text evidence="3">The sequence shown here is derived from an EMBL/GenBank/DDBJ whole genome shotgun (WGS) entry which is preliminary data.</text>
</comment>
<feature type="compositionally biased region" description="Basic and acidic residues" evidence="1">
    <location>
        <begin position="66"/>
        <end position="92"/>
    </location>
</feature>
<keyword evidence="2" id="KW-0812">Transmembrane</keyword>
<evidence type="ECO:0000313" key="4">
    <source>
        <dbReference type="Proteomes" id="UP000019205"/>
    </source>
</evidence>
<keyword evidence="4" id="KW-1185">Reference proteome</keyword>
<reference evidence="3 4" key="1">
    <citation type="journal article" date="2007" name="Proc. Natl. Acad. Sci. U.S.A.">
        <title>Characterization of a marine gammaproteobacterium capable of aerobic anoxygenic photosynthesis.</title>
        <authorList>
            <person name="Fuchs B.M."/>
            <person name="Spring S."/>
            <person name="Teeling H."/>
            <person name="Quast C."/>
            <person name="Wulf J."/>
            <person name="Schattenhofer M."/>
            <person name="Yan S."/>
            <person name="Ferriera S."/>
            <person name="Johnson J."/>
            <person name="Glockner F.O."/>
            <person name="Amann R."/>
        </authorList>
    </citation>
    <scope>NUCLEOTIDE SEQUENCE [LARGE SCALE GENOMIC DNA]</scope>
    <source>
        <strain evidence="3">KT71</strain>
    </source>
</reference>
<keyword evidence="2" id="KW-1133">Transmembrane helix</keyword>
<evidence type="ECO:0000256" key="2">
    <source>
        <dbReference type="SAM" id="Phobius"/>
    </source>
</evidence>
<feature type="region of interest" description="Disordered" evidence="1">
    <location>
        <begin position="37"/>
        <end position="92"/>
    </location>
</feature>
<accession>A4A3X2</accession>
<organism evidence="3 4">
    <name type="scientific">Congregibacter litoralis KT71</name>
    <dbReference type="NCBI Taxonomy" id="314285"/>
    <lineage>
        <taxon>Bacteria</taxon>
        <taxon>Pseudomonadati</taxon>
        <taxon>Pseudomonadota</taxon>
        <taxon>Gammaproteobacteria</taxon>
        <taxon>Cellvibrionales</taxon>
        <taxon>Halieaceae</taxon>
        <taxon>Congregibacter</taxon>
    </lineage>
</organism>
<dbReference type="EMBL" id="AAOA02000001">
    <property type="protein sequence ID" value="EAQ99395.1"/>
    <property type="molecule type" value="Genomic_DNA"/>
</dbReference>
<evidence type="ECO:0000313" key="3">
    <source>
        <dbReference type="EMBL" id="EAQ99395.1"/>
    </source>
</evidence>
<dbReference type="HOGENOM" id="CLU_2408196_0_0_6"/>
<protein>
    <submittedName>
        <fullName evidence="3">Uncharacterized protein</fullName>
    </submittedName>
</protein>
<feature type="compositionally biased region" description="Basic and acidic residues" evidence="1">
    <location>
        <begin position="37"/>
        <end position="52"/>
    </location>
</feature>
<gene>
    <name evidence="3" type="ORF">KT71_17036</name>
</gene>
<dbReference type="Proteomes" id="UP000019205">
    <property type="component" value="Chromosome"/>
</dbReference>
<sequence length="92" mass="9930">MNFALLGLTVFAVVLVLGTVFWLIATLGPLHKKQKMRRAEGLGRQAAHDALQRETPGVRSSAPSGPEEKTARKTAQDSAPDKDTRSPEDYGA</sequence>
<evidence type="ECO:0000256" key="1">
    <source>
        <dbReference type="SAM" id="MobiDB-lite"/>
    </source>
</evidence>
<keyword evidence="2" id="KW-0472">Membrane</keyword>